<sequence>HAHEVALNARLTQRLESMAGLSLLGPPESVDRGGIFSFNLAGLDSHEIAMNLDETANIAIRSGMHCVHSWFNSRGINGSARASFYMYNTPAEADCFADALEETQRTLSGSTTALDREKQSFA</sequence>
<accession>A0A383BL95</accession>
<keyword evidence="1" id="KW-0663">Pyridoxal phosphate</keyword>
<dbReference type="InterPro" id="IPR015424">
    <property type="entry name" value="PyrdxlP-dep_Trfase"/>
</dbReference>
<protein>
    <recommendedName>
        <fullName evidence="2">Aminotransferase class V domain-containing protein</fullName>
    </recommendedName>
</protein>
<feature type="non-terminal residue" evidence="3">
    <location>
        <position position="1"/>
    </location>
</feature>
<dbReference type="SUPFAM" id="SSF53383">
    <property type="entry name" value="PLP-dependent transferases"/>
    <property type="match status" value="1"/>
</dbReference>
<dbReference type="PANTHER" id="PTHR43586:SF8">
    <property type="entry name" value="CYSTEINE DESULFURASE 1, CHLOROPLASTIC"/>
    <property type="match status" value="1"/>
</dbReference>
<dbReference type="EMBL" id="UINC01201005">
    <property type="protein sequence ID" value="SVE20145.1"/>
    <property type="molecule type" value="Genomic_DNA"/>
</dbReference>
<dbReference type="Pfam" id="PF00266">
    <property type="entry name" value="Aminotran_5"/>
    <property type="match status" value="1"/>
</dbReference>
<reference evidence="3" key="1">
    <citation type="submission" date="2018-05" db="EMBL/GenBank/DDBJ databases">
        <authorList>
            <person name="Lanie J.A."/>
            <person name="Ng W.-L."/>
            <person name="Kazmierczak K.M."/>
            <person name="Andrzejewski T.M."/>
            <person name="Davidsen T.M."/>
            <person name="Wayne K.J."/>
            <person name="Tettelin H."/>
            <person name="Glass J.I."/>
            <person name="Rusch D."/>
            <person name="Podicherti R."/>
            <person name="Tsui H.-C.T."/>
            <person name="Winkler M.E."/>
        </authorList>
    </citation>
    <scope>NUCLEOTIDE SEQUENCE</scope>
</reference>
<dbReference type="InterPro" id="IPR000192">
    <property type="entry name" value="Aminotrans_V_dom"/>
</dbReference>
<dbReference type="AlphaFoldDB" id="A0A383BL95"/>
<organism evidence="3">
    <name type="scientific">marine metagenome</name>
    <dbReference type="NCBI Taxonomy" id="408172"/>
    <lineage>
        <taxon>unclassified sequences</taxon>
        <taxon>metagenomes</taxon>
        <taxon>ecological metagenomes</taxon>
    </lineage>
</organism>
<name>A0A383BL95_9ZZZZ</name>
<dbReference type="PANTHER" id="PTHR43586">
    <property type="entry name" value="CYSTEINE DESULFURASE"/>
    <property type="match status" value="1"/>
</dbReference>
<evidence type="ECO:0000313" key="3">
    <source>
        <dbReference type="EMBL" id="SVE20145.1"/>
    </source>
</evidence>
<proteinExistence type="predicted"/>
<dbReference type="Gene3D" id="3.90.1150.10">
    <property type="entry name" value="Aspartate Aminotransferase, domain 1"/>
    <property type="match status" value="1"/>
</dbReference>
<gene>
    <name evidence="3" type="ORF">METZ01_LOCUS472999</name>
</gene>
<dbReference type="InterPro" id="IPR015422">
    <property type="entry name" value="PyrdxlP-dep_Trfase_small"/>
</dbReference>
<evidence type="ECO:0000256" key="1">
    <source>
        <dbReference type="ARBA" id="ARBA00022898"/>
    </source>
</evidence>
<evidence type="ECO:0000259" key="2">
    <source>
        <dbReference type="Pfam" id="PF00266"/>
    </source>
</evidence>
<feature type="domain" description="Aminotransferase class V" evidence="2">
    <location>
        <begin position="1"/>
        <end position="95"/>
    </location>
</feature>